<name>A0A1T5APL3_9SPHI</name>
<proteinExistence type="predicted"/>
<keyword evidence="2" id="KW-1185">Reference proteome</keyword>
<evidence type="ECO:0000313" key="2">
    <source>
        <dbReference type="Proteomes" id="UP000189981"/>
    </source>
</evidence>
<evidence type="ECO:0000313" key="1">
    <source>
        <dbReference type="EMBL" id="SKB36767.1"/>
    </source>
</evidence>
<dbReference type="AlphaFoldDB" id="A0A1T5APL3"/>
<reference evidence="2" key="1">
    <citation type="submission" date="2017-02" db="EMBL/GenBank/DDBJ databases">
        <authorList>
            <person name="Varghese N."/>
            <person name="Submissions S."/>
        </authorList>
    </citation>
    <scope>NUCLEOTIDE SEQUENCE [LARGE SCALE GENOMIC DNA]</scope>
    <source>
        <strain evidence="2">DSM 22385</strain>
    </source>
</reference>
<sequence length="286" mass="33271">MLLGFKVHAQHSASSSNLKLKAYQDTLKDLSFKMINDSLEPQRYNASYKFIRTLVSALKTPYSFNFAFDSLKTISIQPSSDKRFRIFSWHVMNADGSYRYYGTVQMNNPDGKLQMFPLVDYTSEFKKPADSVTTNDKWYGAQYYRIISVINNVKTPYYILLGWKGNNVKSTKKVIDVIHFKDNKAYFGMPVFDGDKDNPTQKRAIFEYDRKASMVLNYDPKTTTIIFDHLAPPDDKLKGRFELYGPDFSYDGYRLANGRWKLVEDIEVKNQPTDQDENFNDPKKMK</sequence>
<protein>
    <submittedName>
        <fullName evidence="1">Uncharacterized protein</fullName>
    </submittedName>
</protein>
<dbReference type="Proteomes" id="UP000189981">
    <property type="component" value="Unassembled WGS sequence"/>
</dbReference>
<accession>A0A1T5APL3</accession>
<gene>
    <name evidence="1" type="ORF">SAMN05661099_0917</name>
</gene>
<dbReference type="STRING" id="572036.SAMN05661099_0917"/>
<dbReference type="EMBL" id="FUYR01000001">
    <property type="protein sequence ID" value="SKB36767.1"/>
    <property type="molecule type" value="Genomic_DNA"/>
</dbReference>
<organism evidence="1 2">
    <name type="scientific">Daejeonella lutea</name>
    <dbReference type="NCBI Taxonomy" id="572036"/>
    <lineage>
        <taxon>Bacteria</taxon>
        <taxon>Pseudomonadati</taxon>
        <taxon>Bacteroidota</taxon>
        <taxon>Sphingobacteriia</taxon>
        <taxon>Sphingobacteriales</taxon>
        <taxon>Sphingobacteriaceae</taxon>
        <taxon>Daejeonella</taxon>
    </lineage>
</organism>